<reference evidence="2 3" key="1">
    <citation type="submission" date="2024-06" db="EMBL/GenBank/DDBJ databases">
        <authorList>
            <person name="Kraege A."/>
            <person name="Thomma B."/>
        </authorList>
    </citation>
    <scope>NUCLEOTIDE SEQUENCE [LARGE SCALE GENOMIC DNA]</scope>
</reference>
<dbReference type="PANTHER" id="PTHR11362:SF82">
    <property type="entry name" value="PHOSPHATIDYLETHANOLAMINE-BINDING PROTEIN 4"/>
    <property type="match status" value="1"/>
</dbReference>
<dbReference type="EMBL" id="CAXHTA020000017">
    <property type="protein sequence ID" value="CAL5227444.1"/>
    <property type="molecule type" value="Genomic_DNA"/>
</dbReference>
<dbReference type="SUPFAM" id="SSF49777">
    <property type="entry name" value="PEBP-like"/>
    <property type="match status" value="1"/>
</dbReference>
<name>A0ABP1G592_9CHLO</name>
<gene>
    <name evidence="2" type="primary">g10409</name>
    <name evidence="2" type="ORF">VP750_LOCUS9350</name>
</gene>
<protein>
    <submittedName>
        <fullName evidence="2">G10409 protein</fullName>
    </submittedName>
</protein>
<feature type="signal peptide" evidence="1">
    <location>
        <begin position="1"/>
        <end position="22"/>
    </location>
</feature>
<dbReference type="InterPro" id="IPR008914">
    <property type="entry name" value="PEBP"/>
</dbReference>
<evidence type="ECO:0000313" key="2">
    <source>
        <dbReference type="EMBL" id="CAL5227444.1"/>
    </source>
</evidence>
<proteinExistence type="predicted"/>
<dbReference type="InterPro" id="IPR035810">
    <property type="entry name" value="PEBP_euk"/>
</dbReference>
<dbReference type="Proteomes" id="UP001497392">
    <property type="component" value="Unassembled WGS sequence"/>
</dbReference>
<comment type="caution">
    <text evidence="2">The sequence shown here is derived from an EMBL/GenBank/DDBJ whole genome shotgun (WGS) entry which is preliminary data.</text>
</comment>
<dbReference type="InterPro" id="IPR036610">
    <property type="entry name" value="PEBP-like_sf"/>
</dbReference>
<keyword evidence="3" id="KW-1185">Reference proteome</keyword>
<dbReference type="Gene3D" id="3.90.280.10">
    <property type="entry name" value="PEBP-like"/>
    <property type="match status" value="1"/>
</dbReference>
<sequence>MNVAKTFVMLSILTYMGKVVKADETGDLTSAKVIPDVLSGVDLTHGVHLTVKYGDVTVDTKGLSLTRAQTASAPSVEITDLVGNLLSTLKLQESSLYTLVISDPDAPSPAMPSSREFLHWLVINAPGGDLTKGTEVEPYTGPTPPAGTHRYVVSLFLQPDSGVIRVPKPASRNRFRTKAFAEQYGLGDPVQAGYFTVAAPGFE</sequence>
<dbReference type="CDD" id="cd00866">
    <property type="entry name" value="PEBP_euk"/>
    <property type="match status" value="1"/>
</dbReference>
<evidence type="ECO:0000256" key="1">
    <source>
        <dbReference type="SAM" id="SignalP"/>
    </source>
</evidence>
<organism evidence="2 3">
    <name type="scientific">Coccomyxa viridis</name>
    <dbReference type="NCBI Taxonomy" id="1274662"/>
    <lineage>
        <taxon>Eukaryota</taxon>
        <taxon>Viridiplantae</taxon>
        <taxon>Chlorophyta</taxon>
        <taxon>core chlorophytes</taxon>
        <taxon>Trebouxiophyceae</taxon>
        <taxon>Trebouxiophyceae incertae sedis</taxon>
        <taxon>Coccomyxaceae</taxon>
        <taxon>Coccomyxa</taxon>
    </lineage>
</organism>
<evidence type="ECO:0000313" key="3">
    <source>
        <dbReference type="Proteomes" id="UP001497392"/>
    </source>
</evidence>
<keyword evidence="1" id="KW-0732">Signal</keyword>
<accession>A0ABP1G592</accession>
<dbReference type="PANTHER" id="PTHR11362">
    <property type="entry name" value="PHOSPHATIDYLETHANOLAMINE-BINDING PROTEIN"/>
    <property type="match status" value="1"/>
</dbReference>
<dbReference type="Pfam" id="PF01161">
    <property type="entry name" value="PBP"/>
    <property type="match status" value="1"/>
</dbReference>
<feature type="chain" id="PRO_5045981110" evidence="1">
    <location>
        <begin position="23"/>
        <end position="203"/>
    </location>
</feature>